<accession>A3P2K3</accession>
<organism evidence="2 3">
    <name type="scientific">Burkholderia pseudomallei (strain 1106a)</name>
    <dbReference type="NCBI Taxonomy" id="357348"/>
    <lineage>
        <taxon>Bacteria</taxon>
        <taxon>Pseudomonadati</taxon>
        <taxon>Pseudomonadota</taxon>
        <taxon>Betaproteobacteria</taxon>
        <taxon>Burkholderiales</taxon>
        <taxon>Burkholderiaceae</taxon>
        <taxon>Burkholderia</taxon>
        <taxon>pseudomallei group</taxon>
    </lineage>
</organism>
<proteinExistence type="predicted"/>
<evidence type="ECO:0000313" key="3">
    <source>
        <dbReference type="Proteomes" id="UP000006738"/>
    </source>
</evidence>
<evidence type="ECO:0000313" key="2">
    <source>
        <dbReference type="EMBL" id="ABN93893.1"/>
    </source>
</evidence>
<dbReference type="KEGG" id="bpl:BURPS1106A_A0526"/>
<dbReference type="EMBL" id="CP000573">
    <property type="protein sequence ID" value="ABN93893.1"/>
    <property type="molecule type" value="Genomic_DNA"/>
</dbReference>
<name>A3P2K3_BURP0</name>
<evidence type="ECO:0000256" key="1">
    <source>
        <dbReference type="SAM" id="MobiDB-lite"/>
    </source>
</evidence>
<dbReference type="HOGENOM" id="CLU_3286236_0_0_4"/>
<dbReference type="AlphaFoldDB" id="A3P2K3"/>
<reference evidence="3" key="1">
    <citation type="submission" date="2007-02" db="EMBL/GenBank/DDBJ databases">
        <authorList>
            <person name="DeShazer D."/>
            <person name="Woods D.E."/>
            <person name="Nierman W.C."/>
        </authorList>
    </citation>
    <scope>NUCLEOTIDE SEQUENCE [LARGE SCALE GENOMIC DNA]</scope>
    <source>
        <strain evidence="3">1106a</strain>
    </source>
</reference>
<dbReference type="Proteomes" id="UP000006738">
    <property type="component" value="Chromosome II"/>
</dbReference>
<feature type="region of interest" description="Disordered" evidence="1">
    <location>
        <begin position="16"/>
        <end position="40"/>
    </location>
</feature>
<gene>
    <name evidence="2" type="ordered locus">BURPS1106A_A0526</name>
</gene>
<sequence length="40" mass="4448">MGLEFLNDKRSFLKSQGRIRSISERGNGSAASKRPDRNPA</sequence>
<protein>
    <submittedName>
        <fullName evidence="2">Uncharacterized protein</fullName>
    </submittedName>
</protein>